<protein>
    <recommendedName>
        <fullName evidence="6">DUF3857 domain-containing protein</fullName>
    </recommendedName>
</protein>
<proteinExistence type="predicted"/>
<evidence type="ECO:0000313" key="4">
    <source>
        <dbReference type="EMBL" id="MBB4042251.1"/>
    </source>
</evidence>
<gene>
    <name evidence="4" type="ORF">GGR06_000010</name>
</gene>
<accession>A0A840CTP1</accession>
<evidence type="ECO:0008006" key="6">
    <source>
        <dbReference type="Google" id="ProtNLM"/>
    </source>
</evidence>
<keyword evidence="1" id="KW-0732">Signal</keyword>
<dbReference type="RefSeq" id="WP_183207415.1">
    <property type="nucleotide sequence ID" value="NZ_JACIER010000001.1"/>
</dbReference>
<dbReference type="InterPro" id="IPR002931">
    <property type="entry name" value="Transglutaminase-like"/>
</dbReference>
<sequence>MKKSVLKAVGVCCLLCFSNTTFAQAENLFKGANSIVKDARTEVVCKSMTQSTEKESRTIVVLDRKGLEAAHFVCGCDMFRSLQKFSGEILNASGQSVRKIKRSELQKSEYSSSLSTDDYFYYYECNFPSFPFTVKYEWEMKCVNGLIGYMSFIPQTTFQQGVEKASYRIELPAEQACRYRELNTEGKDIQVKESTGAAGQRVIEATATKLPPVEQEPFGPTFAELFPRVYFAPSAFIYEKSKGDMSTWQTYGAWQYELLNGRDVLTEPFRNKLRELTANCSTDREKVKAIYDYLAQTTRYVSIQLGIGGLQPIPASDVCRTGFGDCKGLSNYARAMLKEVGVPSTYTVISTTNERLLPDYSSANQMDHVILQVPLPKDTLWLECTNPSLPFGYIHQDIAGHDALLIEPTGGRMHRLPTYPDSLNTQHIAATVSLSPTAEAQIEVSEISRLFQYESRSGISYLEPNKQKDRIRSDINLSQADIGRLQIDACKEANPSITLSYTASSNQYGNKTGNRLFIPANVFRKGFNVPQPTNRKHPIHINYGYADTDSIHIRLPEGYSVEGLPRPIELQSKFGRFHSGIRVQEKEIVVVHQLFMRKGVYKPGEYTAFLDFRKQVAEQYNGKIILKKE</sequence>
<evidence type="ECO:0000256" key="1">
    <source>
        <dbReference type="SAM" id="SignalP"/>
    </source>
</evidence>
<dbReference type="Gene3D" id="3.10.620.30">
    <property type="match status" value="1"/>
</dbReference>
<keyword evidence="5" id="KW-1185">Reference proteome</keyword>
<evidence type="ECO:0000259" key="2">
    <source>
        <dbReference type="Pfam" id="PF01841"/>
    </source>
</evidence>
<evidence type="ECO:0000259" key="3">
    <source>
        <dbReference type="Pfam" id="PF12969"/>
    </source>
</evidence>
<organism evidence="4 5">
    <name type="scientific">Bacteroides reticulotermitis</name>
    <dbReference type="NCBI Taxonomy" id="1133319"/>
    <lineage>
        <taxon>Bacteria</taxon>
        <taxon>Pseudomonadati</taxon>
        <taxon>Bacteroidota</taxon>
        <taxon>Bacteroidia</taxon>
        <taxon>Bacteroidales</taxon>
        <taxon>Bacteroidaceae</taxon>
        <taxon>Bacteroides</taxon>
    </lineage>
</organism>
<dbReference type="Gene3D" id="2.60.40.3140">
    <property type="match status" value="1"/>
</dbReference>
<feature type="signal peptide" evidence="1">
    <location>
        <begin position="1"/>
        <end position="23"/>
    </location>
</feature>
<evidence type="ECO:0000313" key="5">
    <source>
        <dbReference type="Proteomes" id="UP000560658"/>
    </source>
</evidence>
<dbReference type="AlphaFoldDB" id="A0A840CTP1"/>
<dbReference type="SUPFAM" id="SSF54001">
    <property type="entry name" value="Cysteine proteinases"/>
    <property type="match status" value="1"/>
</dbReference>
<feature type="chain" id="PRO_5032357589" description="DUF3857 domain-containing protein" evidence="1">
    <location>
        <begin position="24"/>
        <end position="629"/>
    </location>
</feature>
<feature type="domain" description="DUF3857" evidence="3">
    <location>
        <begin position="51"/>
        <end position="213"/>
    </location>
</feature>
<dbReference type="EMBL" id="JACIER010000001">
    <property type="protein sequence ID" value="MBB4042251.1"/>
    <property type="molecule type" value="Genomic_DNA"/>
</dbReference>
<name>A0A840CTP1_9BACE</name>
<dbReference type="Proteomes" id="UP000560658">
    <property type="component" value="Unassembled WGS sequence"/>
</dbReference>
<reference evidence="4" key="1">
    <citation type="submission" date="2020-08" db="EMBL/GenBank/DDBJ databases">
        <title>Genomic Encyclopedia of Type Strains, Phase IV (KMG-IV): sequencing the most valuable type-strain genomes for metagenomic binning, comparative biology and taxonomic classification.</title>
        <authorList>
            <person name="Goeker M."/>
        </authorList>
    </citation>
    <scope>NUCLEOTIDE SEQUENCE [LARGE SCALE GENOMIC DNA]</scope>
    <source>
        <strain evidence="4">DSM 105720</strain>
    </source>
</reference>
<dbReference type="Pfam" id="PF12969">
    <property type="entry name" value="DUF3857"/>
    <property type="match status" value="1"/>
</dbReference>
<comment type="caution">
    <text evidence="4">The sequence shown here is derived from an EMBL/GenBank/DDBJ whole genome shotgun (WGS) entry which is preliminary data.</text>
</comment>
<dbReference type="InterPro" id="IPR038765">
    <property type="entry name" value="Papain-like_cys_pep_sf"/>
</dbReference>
<dbReference type="InterPro" id="IPR024618">
    <property type="entry name" value="DUF3857"/>
</dbReference>
<dbReference type="Pfam" id="PF01841">
    <property type="entry name" value="Transglut_core"/>
    <property type="match status" value="1"/>
</dbReference>
<feature type="domain" description="Transglutaminase-like" evidence="2">
    <location>
        <begin position="273"/>
        <end position="382"/>
    </location>
</feature>
<dbReference type="Gene3D" id="2.60.120.1130">
    <property type="match status" value="1"/>
</dbReference>